<feature type="chain" id="PRO_5046919346" evidence="1">
    <location>
        <begin position="26"/>
        <end position="319"/>
    </location>
</feature>
<dbReference type="Pfam" id="PF13644">
    <property type="entry name" value="DKNYY"/>
    <property type="match status" value="1"/>
</dbReference>
<keyword evidence="3" id="KW-1185">Reference proteome</keyword>
<dbReference type="RefSeq" id="WP_264384368.1">
    <property type="nucleotide sequence ID" value="NZ_CP074352.1"/>
</dbReference>
<dbReference type="InterPro" id="IPR027375">
    <property type="entry name" value="DKNYY"/>
</dbReference>
<reference evidence="2 3" key="1">
    <citation type="submission" date="2021-05" db="EMBL/GenBank/DDBJ databases">
        <title>Isolation, identification, and the growth promoting effects of Pantoea dispersa strain YSD J2 from the aboveground leaves of Cyperus esculentus L.Var. Sativus.</title>
        <authorList>
            <person name="Wang S."/>
            <person name="Tang X.M."/>
            <person name="Huang Y.N."/>
        </authorList>
    </citation>
    <scope>NUCLEOTIDE SEQUENCE [LARGE SCALE GENOMIC DNA]</scope>
    <source>
        <strain evidence="3">YSD YN2</strain>
    </source>
</reference>
<name>A0ABY6JA07_9ENTR</name>
<gene>
    <name evidence="2" type="ORF">KFZ77_12420</name>
</gene>
<proteinExistence type="predicted"/>
<organism evidence="2 3">
    <name type="scientific">Siccibacter colletis</name>
    <dbReference type="NCBI Taxonomy" id="1505757"/>
    <lineage>
        <taxon>Bacteria</taxon>
        <taxon>Pseudomonadati</taxon>
        <taxon>Pseudomonadota</taxon>
        <taxon>Gammaproteobacteria</taxon>
        <taxon>Enterobacterales</taxon>
        <taxon>Enterobacteriaceae</taxon>
        <taxon>Siccibacter</taxon>
    </lineage>
</organism>
<evidence type="ECO:0000256" key="1">
    <source>
        <dbReference type="SAM" id="SignalP"/>
    </source>
</evidence>
<sequence>MKHHSLTLALIACSATFACSQQALAASGVTAPWKTIDGKVVFQPNENTPPQPLTGADANAFAAIYTGGDTNIAQSQGHFYCNGQTLPKGFNPDSATVNENFLFSNVGSFASCEKTAVTLDAETFHALAFPYYTDGKTVVTISGSLVEGADAASFTVLTQNQAKDKSHYFFNAGEDVTQPVTKSAHAFAPCYGWADVDGTLYYEGIKQPHADGATFRCFSFSNAADKHGFYSGGGKVLALFPKGVVPDQIRAIDEDVYTDGKHVWFVSVRGMLLEGLDAKHVKVDSAMGDIEVSDGAVTWQCPSMGIVGEPRCKKVMPEA</sequence>
<dbReference type="PROSITE" id="PS51257">
    <property type="entry name" value="PROKAR_LIPOPROTEIN"/>
    <property type="match status" value="1"/>
</dbReference>
<evidence type="ECO:0000313" key="3">
    <source>
        <dbReference type="Proteomes" id="UP001156318"/>
    </source>
</evidence>
<dbReference type="Proteomes" id="UP001156318">
    <property type="component" value="Chromosome"/>
</dbReference>
<keyword evidence="1" id="KW-0732">Signal</keyword>
<protein>
    <submittedName>
        <fullName evidence="2">DKNYY domain-containing protein</fullName>
    </submittedName>
</protein>
<accession>A0ABY6JA07</accession>
<dbReference type="EMBL" id="CP074352">
    <property type="protein sequence ID" value="UYU30675.1"/>
    <property type="molecule type" value="Genomic_DNA"/>
</dbReference>
<feature type="signal peptide" evidence="1">
    <location>
        <begin position="1"/>
        <end position="25"/>
    </location>
</feature>
<evidence type="ECO:0000313" key="2">
    <source>
        <dbReference type="EMBL" id="UYU30675.1"/>
    </source>
</evidence>